<dbReference type="SUPFAM" id="SSF52540">
    <property type="entry name" value="P-loop containing nucleoside triphosphate hydrolases"/>
    <property type="match status" value="1"/>
</dbReference>
<gene>
    <name evidence="9" type="ORF">KIW84_013615</name>
</gene>
<dbReference type="PANTHER" id="PTHR24222:SF52">
    <property type="entry name" value="ABC TRANSPORTER B FAMILY MEMBER 20-RELATED"/>
    <property type="match status" value="1"/>
</dbReference>
<accession>A0A9D5BKW0</accession>
<protein>
    <submittedName>
        <fullName evidence="9">ATP-binding cassette sub- B member 6</fullName>
    </submittedName>
</protein>
<reference evidence="9 10" key="1">
    <citation type="journal article" date="2022" name="Nat. Genet.">
        <title>Improved pea reference genome and pan-genome highlight genomic features and evolutionary characteristics.</title>
        <authorList>
            <person name="Yang T."/>
            <person name="Liu R."/>
            <person name="Luo Y."/>
            <person name="Hu S."/>
            <person name="Wang D."/>
            <person name="Wang C."/>
            <person name="Pandey M.K."/>
            <person name="Ge S."/>
            <person name="Xu Q."/>
            <person name="Li N."/>
            <person name="Li G."/>
            <person name="Huang Y."/>
            <person name="Saxena R.K."/>
            <person name="Ji Y."/>
            <person name="Li M."/>
            <person name="Yan X."/>
            <person name="He Y."/>
            <person name="Liu Y."/>
            <person name="Wang X."/>
            <person name="Xiang C."/>
            <person name="Varshney R.K."/>
            <person name="Ding H."/>
            <person name="Gao S."/>
            <person name="Zong X."/>
        </authorList>
    </citation>
    <scope>NUCLEOTIDE SEQUENCE [LARGE SCALE GENOMIC DNA]</scope>
    <source>
        <strain evidence="9 10">cv. Zhongwan 6</strain>
    </source>
</reference>
<dbReference type="Pfam" id="PF00664">
    <property type="entry name" value="ABC_membrane"/>
    <property type="match status" value="2"/>
</dbReference>
<dbReference type="Pfam" id="PF00270">
    <property type="entry name" value="DEAD"/>
    <property type="match status" value="1"/>
</dbReference>
<dbReference type="GO" id="GO:0003676">
    <property type="term" value="F:nucleic acid binding"/>
    <property type="evidence" value="ECO:0007669"/>
    <property type="project" value="InterPro"/>
</dbReference>
<keyword evidence="6" id="KW-0732">Signal</keyword>
<dbReference type="InterPro" id="IPR011527">
    <property type="entry name" value="ABC1_TM_dom"/>
</dbReference>
<feature type="domain" description="Helicase ATP-binding" evidence="8">
    <location>
        <begin position="36"/>
        <end position="203"/>
    </location>
</feature>
<feature type="transmembrane region" description="Helical" evidence="5">
    <location>
        <begin position="374"/>
        <end position="403"/>
    </location>
</feature>
<feature type="signal peptide" evidence="6">
    <location>
        <begin position="1"/>
        <end position="23"/>
    </location>
</feature>
<dbReference type="InterPro" id="IPR027417">
    <property type="entry name" value="P-loop_NTPase"/>
</dbReference>
<dbReference type="Gene3D" id="3.40.50.300">
    <property type="entry name" value="P-loop containing nucleotide triphosphate hydrolases"/>
    <property type="match status" value="1"/>
</dbReference>
<evidence type="ECO:0000259" key="8">
    <source>
        <dbReference type="PROSITE" id="PS51192"/>
    </source>
</evidence>
<dbReference type="GO" id="GO:0005524">
    <property type="term" value="F:ATP binding"/>
    <property type="evidence" value="ECO:0007669"/>
    <property type="project" value="UniProtKB-KW"/>
</dbReference>
<dbReference type="Gene3D" id="1.20.1560.10">
    <property type="entry name" value="ABC transporter type 1, transmembrane domain"/>
    <property type="match status" value="1"/>
</dbReference>
<dbReference type="Proteomes" id="UP001058974">
    <property type="component" value="Chromosome 1"/>
</dbReference>
<feature type="domain" description="ABC transmembrane type-1" evidence="7">
    <location>
        <begin position="165"/>
        <end position="425"/>
    </location>
</feature>
<sequence>MATFTLHLLLLLIHLNPKNLLRSSRLHLIPFNLKLFSCLENSESVMVSAHTSAGKTVVALYVIAMSLRDGQRVIYTSPIKAFRNQKYREFKEEFSDVGLMTGDVIVDPNASCLVMTTEIWRIASELCGFITVLSRTTVLHCTRIPDPPERFERFTELAFTIVHSAAGVLAAGWIEVSCWILTGEQQTTVIRSNYVQVLLNQDMSFFDTYGNNGDILSQVLSDVLLIQSALSEKVGNYIHNMATLFSGLVIGLTNCWQIALITRIDYAFLKKSYIIEVAEGYSSSMKKALLLHFLNLFQSKQLGHDQSVIVMQMLILPMLAHAFQNGQKNIQDACVEAANIAEQTISYVRTLYAFTNETLAKYSYATSLQATLRYGILISFVQGLGLGLMYGLAICSCALQLWVGRFLIIHGKTLGGDFCNCFFLL</sequence>
<dbReference type="InterPro" id="IPR014001">
    <property type="entry name" value="Helicase_ATP-bd"/>
</dbReference>
<name>A0A9D5BKW0_PEA</name>
<keyword evidence="2 5" id="KW-0812">Transmembrane</keyword>
<evidence type="ECO:0000256" key="1">
    <source>
        <dbReference type="ARBA" id="ARBA00004141"/>
    </source>
</evidence>
<dbReference type="PROSITE" id="PS51192">
    <property type="entry name" value="HELICASE_ATP_BIND_1"/>
    <property type="match status" value="1"/>
</dbReference>
<dbReference type="InterPro" id="IPR036640">
    <property type="entry name" value="ABC1_TM_sf"/>
</dbReference>
<evidence type="ECO:0000256" key="3">
    <source>
        <dbReference type="ARBA" id="ARBA00022989"/>
    </source>
</evidence>
<evidence type="ECO:0000256" key="4">
    <source>
        <dbReference type="ARBA" id="ARBA00023136"/>
    </source>
</evidence>
<feature type="chain" id="PRO_5038494839" evidence="6">
    <location>
        <begin position="24"/>
        <end position="425"/>
    </location>
</feature>
<dbReference type="EMBL" id="JAMSHJ010000001">
    <property type="protein sequence ID" value="KAI5445445.1"/>
    <property type="molecule type" value="Genomic_DNA"/>
</dbReference>
<keyword evidence="4 5" id="KW-0472">Membrane</keyword>
<dbReference type="PROSITE" id="PS50929">
    <property type="entry name" value="ABC_TM1F"/>
    <property type="match status" value="1"/>
</dbReference>
<proteinExistence type="predicted"/>
<keyword evidence="10" id="KW-1185">Reference proteome</keyword>
<evidence type="ECO:0000313" key="10">
    <source>
        <dbReference type="Proteomes" id="UP001058974"/>
    </source>
</evidence>
<dbReference type="Gramene" id="Psat01G0361500-T1">
    <property type="protein sequence ID" value="KAI5445445.1"/>
    <property type="gene ID" value="KIW84_013615"/>
</dbReference>
<organism evidence="9 10">
    <name type="scientific">Pisum sativum</name>
    <name type="common">Garden pea</name>
    <name type="synonym">Lathyrus oleraceus</name>
    <dbReference type="NCBI Taxonomy" id="3888"/>
    <lineage>
        <taxon>Eukaryota</taxon>
        <taxon>Viridiplantae</taxon>
        <taxon>Streptophyta</taxon>
        <taxon>Embryophyta</taxon>
        <taxon>Tracheophyta</taxon>
        <taxon>Spermatophyta</taxon>
        <taxon>Magnoliopsida</taxon>
        <taxon>eudicotyledons</taxon>
        <taxon>Gunneridae</taxon>
        <taxon>Pentapetalae</taxon>
        <taxon>rosids</taxon>
        <taxon>fabids</taxon>
        <taxon>Fabales</taxon>
        <taxon>Fabaceae</taxon>
        <taxon>Papilionoideae</taxon>
        <taxon>50 kb inversion clade</taxon>
        <taxon>NPAAA clade</taxon>
        <taxon>Hologalegina</taxon>
        <taxon>IRL clade</taxon>
        <taxon>Fabeae</taxon>
        <taxon>Lathyrus</taxon>
    </lineage>
</organism>
<keyword evidence="3 5" id="KW-1133">Transmembrane helix</keyword>
<keyword evidence="9" id="KW-0547">Nucleotide-binding</keyword>
<evidence type="ECO:0000256" key="5">
    <source>
        <dbReference type="SAM" id="Phobius"/>
    </source>
</evidence>
<dbReference type="PANTHER" id="PTHR24222">
    <property type="entry name" value="ABC TRANSPORTER B FAMILY"/>
    <property type="match status" value="1"/>
</dbReference>
<evidence type="ECO:0000313" key="9">
    <source>
        <dbReference type="EMBL" id="KAI5445445.1"/>
    </source>
</evidence>
<dbReference type="AlphaFoldDB" id="A0A9D5BKW0"/>
<dbReference type="InterPro" id="IPR039421">
    <property type="entry name" value="Type_1_exporter"/>
</dbReference>
<comment type="caution">
    <text evidence="9">The sequence shown here is derived from an EMBL/GenBank/DDBJ whole genome shotgun (WGS) entry which is preliminary data.</text>
</comment>
<keyword evidence="9" id="KW-0067">ATP-binding</keyword>
<dbReference type="GO" id="GO:0005886">
    <property type="term" value="C:plasma membrane"/>
    <property type="evidence" value="ECO:0007669"/>
    <property type="project" value="TreeGrafter"/>
</dbReference>
<comment type="subcellular location">
    <subcellularLocation>
        <location evidence="1">Membrane</location>
        <topology evidence="1">Multi-pass membrane protein</topology>
    </subcellularLocation>
</comment>
<evidence type="ECO:0000256" key="6">
    <source>
        <dbReference type="SAM" id="SignalP"/>
    </source>
</evidence>
<dbReference type="SUPFAM" id="SSF90123">
    <property type="entry name" value="ABC transporter transmembrane region"/>
    <property type="match status" value="2"/>
</dbReference>
<evidence type="ECO:0000256" key="2">
    <source>
        <dbReference type="ARBA" id="ARBA00022692"/>
    </source>
</evidence>
<dbReference type="GO" id="GO:0140359">
    <property type="term" value="F:ABC-type transporter activity"/>
    <property type="evidence" value="ECO:0007669"/>
    <property type="project" value="InterPro"/>
</dbReference>
<evidence type="ECO:0000259" key="7">
    <source>
        <dbReference type="PROSITE" id="PS50929"/>
    </source>
</evidence>
<dbReference type="InterPro" id="IPR011545">
    <property type="entry name" value="DEAD/DEAH_box_helicase_dom"/>
</dbReference>